<protein>
    <submittedName>
        <fullName evidence="2">Uncharacterized protein</fullName>
    </submittedName>
</protein>
<feature type="region of interest" description="Disordered" evidence="1">
    <location>
        <begin position="45"/>
        <end position="70"/>
    </location>
</feature>
<dbReference type="AlphaFoldDB" id="A0A151M5R5"/>
<sequence length="70" mass="7385">MEPQTPASAAAADPAAQSGALTGPRQQGFSTPLITVKTSKILWQSFPEGPTTQAGKHDPRLLLDQEQARS</sequence>
<reference evidence="2 3" key="1">
    <citation type="journal article" date="2012" name="Genome Biol.">
        <title>Sequencing three crocodilian genomes to illuminate the evolution of archosaurs and amniotes.</title>
        <authorList>
            <person name="St John J.A."/>
            <person name="Braun E.L."/>
            <person name="Isberg S.R."/>
            <person name="Miles L.G."/>
            <person name="Chong A.Y."/>
            <person name="Gongora J."/>
            <person name="Dalzell P."/>
            <person name="Moran C."/>
            <person name="Bed'hom B."/>
            <person name="Abzhanov A."/>
            <person name="Burgess S.C."/>
            <person name="Cooksey A.M."/>
            <person name="Castoe T.A."/>
            <person name="Crawford N.G."/>
            <person name="Densmore L.D."/>
            <person name="Drew J.C."/>
            <person name="Edwards S.V."/>
            <person name="Faircloth B.C."/>
            <person name="Fujita M.K."/>
            <person name="Greenwold M.J."/>
            <person name="Hoffmann F.G."/>
            <person name="Howard J.M."/>
            <person name="Iguchi T."/>
            <person name="Janes D.E."/>
            <person name="Khan S.Y."/>
            <person name="Kohno S."/>
            <person name="de Koning A.J."/>
            <person name="Lance S.L."/>
            <person name="McCarthy F.M."/>
            <person name="McCormack J.E."/>
            <person name="Merchant M.E."/>
            <person name="Peterson D.G."/>
            <person name="Pollock D.D."/>
            <person name="Pourmand N."/>
            <person name="Raney B.J."/>
            <person name="Roessler K.A."/>
            <person name="Sanford J.R."/>
            <person name="Sawyer R.H."/>
            <person name="Schmidt C.J."/>
            <person name="Triplett E.W."/>
            <person name="Tuberville T.D."/>
            <person name="Venegas-Anaya M."/>
            <person name="Howard J.T."/>
            <person name="Jarvis E.D."/>
            <person name="Guillette L.J.Jr."/>
            <person name="Glenn T.C."/>
            <person name="Green R.E."/>
            <person name="Ray D.A."/>
        </authorList>
    </citation>
    <scope>NUCLEOTIDE SEQUENCE [LARGE SCALE GENOMIC DNA]</scope>
    <source>
        <strain evidence="2">KSC_2009_1</strain>
    </source>
</reference>
<name>A0A151M5R5_ALLMI</name>
<feature type="compositionally biased region" description="Low complexity" evidence="1">
    <location>
        <begin position="1"/>
        <end position="20"/>
    </location>
</feature>
<evidence type="ECO:0000256" key="1">
    <source>
        <dbReference type="SAM" id="MobiDB-lite"/>
    </source>
</evidence>
<accession>A0A151M5R5</accession>
<organism evidence="2 3">
    <name type="scientific">Alligator mississippiensis</name>
    <name type="common">American alligator</name>
    <dbReference type="NCBI Taxonomy" id="8496"/>
    <lineage>
        <taxon>Eukaryota</taxon>
        <taxon>Metazoa</taxon>
        <taxon>Chordata</taxon>
        <taxon>Craniata</taxon>
        <taxon>Vertebrata</taxon>
        <taxon>Euteleostomi</taxon>
        <taxon>Archelosauria</taxon>
        <taxon>Archosauria</taxon>
        <taxon>Crocodylia</taxon>
        <taxon>Alligatoridae</taxon>
        <taxon>Alligatorinae</taxon>
        <taxon>Alligator</taxon>
    </lineage>
</organism>
<comment type="caution">
    <text evidence="2">The sequence shown here is derived from an EMBL/GenBank/DDBJ whole genome shotgun (WGS) entry which is preliminary data.</text>
</comment>
<gene>
    <name evidence="2" type="ORF">Y1Q_0006829</name>
</gene>
<feature type="region of interest" description="Disordered" evidence="1">
    <location>
        <begin position="1"/>
        <end position="32"/>
    </location>
</feature>
<keyword evidence="3" id="KW-1185">Reference proteome</keyword>
<evidence type="ECO:0000313" key="3">
    <source>
        <dbReference type="Proteomes" id="UP000050525"/>
    </source>
</evidence>
<proteinExistence type="predicted"/>
<dbReference type="Proteomes" id="UP000050525">
    <property type="component" value="Unassembled WGS sequence"/>
</dbReference>
<dbReference type="EMBL" id="AKHW03006526">
    <property type="protein sequence ID" value="KYO19865.1"/>
    <property type="molecule type" value="Genomic_DNA"/>
</dbReference>
<evidence type="ECO:0000313" key="2">
    <source>
        <dbReference type="EMBL" id="KYO19865.1"/>
    </source>
</evidence>
<feature type="compositionally biased region" description="Basic and acidic residues" evidence="1">
    <location>
        <begin position="55"/>
        <end position="70"/>
    </location>
</feature>